<dbReference type="RefSeq" id="WP_034557006.1">
    <property type="nucleotide sequence ID" value="NZ_FZML01000005.1"/>
</dbReference>
<keyword evidence="3 9" id="KW-0540">Nuclease</keyword>
<reference evidence="10 11" key="1">
    <citation type="submission" date="2018-06" db="EMBL/GenBank/DDBJ databases">
        <authorList>
            <consortium name="Pathogen Informatics"/>
            <person name="Doyle S."/>
        </authorList>
    </citation>
    <scope>NUCLEOTIDE SEQUENCE [LARGE SCALE GENOMIC DNA]</scope>
    <source>
        <strain evidence="10 11">NCTC12714</strain>
    </source>
</reference>
<comment type="subunit">
    <text evidence="9">Homodimer, forms a heterotetramer with a Cas1 homodimer.</text>
</comment>
<accession>A0A099U292</accession>
<keyword evidence="4 9" id="KW-0479">Metal-binding</keyword>
<evidence type="ECO:0000256" key="3">
    <source>
        <dbReference type="ARBA" id="ARBA00022722"/>
    </source>
</evidence>
<keyword evidence="8 9" id="KW-0051">Antiviral defense</keyword>
<keyword evidence="5 9" id="KW-0255">Endonuclease</keyword>
<keyword evidence="11" id="KW-1185">Reference proteome</keyword>
<protein>
    <recommendedName>
        <fullName evidence="9">CRISPR-associated endoribonuclease Cas2</fullName>
        <ecNumber evidence="9">3.1.-.-</ecNumber>
    </recommendedName>
</protein>
<name>A0A099U292_9HELI</name>
<dbReference type="HAMAP" id="MF_01471">
    <property type="entry name" value="Cas2"/>
    <property type="match status" value="1"/>
</dbReference>
<evidence type="ECO:0000256" key="7">
    <source>
        <dbReference type="ARBA" id="ARBA00022842"/>
    </source>
</evidence>
<evidence type="ECO:0000256" key="6">
    <source>
        <dbReference type="ARBA" id="ARBA00022801"/>
    </source>
</evidence>
<evidence type="ECO:0000256" key="9">
    <source>
        <dbReference type="HAMAP-Rule" id="MF_01471"/>
    </source>
</evidence>
<dbReference type="GO" id="GO:0043571">
    <property type="term" value="P:maintenance of CRISPR repeat elements"/>
    <property type="evidence" value="ECO:0007669"/>
    <property type="project" value="UniProtKB-UniRule"/>
</dbReference>
<comment type="similarity">
    <text evidence="2 9">Belongs to the CRISPR-associated endoribonuclease Cas2 protein family.</text>
</comment>
<dbReference type="InterPro" id="IPR021127">
    <property type="entry name" value="CRISPR_associated_Cas2"/>
</dbReference>
<dbReference type="CDD" id="cd09638">
    <property type="entry name" value="Cas2_I_II_III"/>
    <property type="match status" value="1"/>
</dbReference>
<dbReference type="GO" id="GO:0004521">
    <property type="term" value="F:RNA endonuclease activity"/>
    <property type="evidence" value="ECO:0007669"/>
    <property type="project" value="InterPro"/>
</dbReference>
<evidence type="ECO:0000313" key="10">
    <source>
        <dbReference type="EMBL" id="STQ85953.1"/>
    </source>
</evidence>
<dbReference type="GO" id="GO:0051607">
    <property type="term" value="P:defense response to virus"/>
    <property type="evidence" value="ECO:0007669"/>
    <property type="project" value="UniProtKB-UniRule"/>
</dbReference>
<proteinExistence type="inferred from homology"/>
<evidence type="ECO:0000256" key="8">
    <source>
        <dbReference type="ARBA" id="ARBA00023118"/>
    </source>
</evidence>
<dbReference type="AlphaFoldDB" id="A0A099U292"/>
<gene>
    <name evidence="9 10" type="primary">cas2</name>
    <name evidence="10" type="ORF">NCTC12714_00743</name>
</gene>
<sequence>MEEKFMRVLVMFDVPTRTKEDRKNSARFRQQLIKDGFMMLQFSVYMRICRGATSANNHIDRVSLFLPPRGHVRALILTEKQFDNMRLLLGKISNNEQANKPKELTLF</sequence>
<dbReference type="Proteomes" id="UP000255139">
    <property type="component" value="Unassembled WGS sequence"/>
</dbReference>
<feature type="binding site" evidence="9">
    <location>
        <position position="13"/>
    </location>
    <ligand>
        <name>Mg(2+)</name>
        <dbReference type="ChEBI" id="CHEBI:18420"/>
        <note>catalytic</note>
    </ligand>
</feature>
<dbReference type="InterPro" id="IPR019199">
    <property type="entry name" value="Virulence_VapD/CRISPR_Cas2"/>
</dbReference>
<keyword evidence="7 9" id="KW-0460">Magnesium</keyword>
<evidence type="ECO:0000256" key="4">
    <source>
        <dbReference type="ARBA" id="ARBA00022723"/>
    </source>
</evidence>
<dbReference type="SUPFAM" id="SSF143430">
    <property type="entry name" value="TTP0101/SSO1404-like"/>
    <property type="match status" value="1"/>
</dbReference>
<organism evidence="10 11">
    <name type="scientific">Helicobacter muridarum</name>
    <dbReference type="NCBI Taxonomy" id="216"/>
    <lineage>
        <taxon>Bacteria</taxon>
        <taxon>Pseudomonadati</taxon>
        <taxon>Campylobacterota</taxon>
        <taxon>Epsilonproteobacteria</taxon>
        <taxon>Campylobacterales</taxon>
        <taxon>Helicobacteraceae</taxon>
        <taxon>Helicobacter</taxon>
    </lineage>
</organism>
<dbReference type="EMBL" id="UGJE01000002">
    <property type="protein sequence ID" value="STQ85953.1"/>
    <property type="molecule type" value="Genomic_DNA"/>
</dbReference>
<dbReference type="EC" id="3.1.-.-" evidence="9"/>
<keyword evidence="6 9" id="KW-0378">Hydrolase</keyword>
<comment type="cofactor">
    <cofactor evidence="1 9">
        <name>Mg(2+)</name>
        <dbReference type="ChEBI" id="CHEBI:18420"/>
    </cofactor>
</comment>
<dbReference type="Pfam" id="PF09827">
    <property type="entry name" value="CRISPR_Cas2"/>
    <property type="match status" value="1"/>
</dbReference>
<evidence type="ECO:0000256" key="2">
    <source>
        <dbReference type="ARBA" id="ARBA00009959"/>
    </source>
</evidence>
<comment type="function">
    <text evidence="9">CRISPR (clustered regularly interspaced short palindromic repeat), is an adaptive immune system that provides protection against mobile genetic elements (viruses, transposable elements and conjugative plasmids). CRISPR clusters contain sequences complementary to antecedent mobile elements and target invading nucleic acids. CRISPR clusters are transcribed and processed into CRISPR RNA (crRNA). Functions as a ssRNA-specific endoribonuclease. Involved in the integration of spacer DNA into the CRISPR cassette.</text>
</comment>
<evidence type="ECO:0000256" key="5">
    <source>
        <dbReference type="ARBA" id="ARBA00022759"/>
    </source>
</evidence>
<dbReference type="GO" id="GO:0016787">
    <property type="term" value="F:hydrolase activity"/>
    <property type="evidence" value="ECO:0007669"/>
    <property type="project" value="UniProtKB-KW"/>
</dbReference>
<evidence type="ECO:0000313" key="11">
    <source>
        <dbReference type="Proteomes" id="UP000255139"/>
    </source>
</evidence>
<dbReference type="GO" id="GO:0046872">
    <property type="term" value="F:metal ion binding"/>
    <property type="evidence" value="ECO:0007669"/>
    <property type="project" value="UniProtKB-UniRule"/>
</dbReference>
<dbReference type="NCBIfam" id="TIGR01573">
    <property type="entry name" value="cas2"/>
    <property type="match status" value="1"/>
</dbReference>
<evidence type="ECO:0000256" key="1">
    <source>
        <dbReference type="ARBA" id="ARBA00001946"/>
    </source>
</evidence>